<dbReference type="AlphaFoldDB" id="A0A5Y3W620"/>
<dbReference type="EMBL" id="AAIYJF010000015">
    <property type="protein sequence ID" value="ECJ4379146.1"/>
    <property type="molecule type" value="Genomic_DNA"/>
</dbReference>
<reference evidence="1" key="1">
    <citation type="submission" date="2018-05" db="EMBL/GenBank/DDBJ databases">
        <authorList>
            <person name="Ashton P.M."/>
            <person name="Dallman T."/>
            <person name="Nair S."/>
            <person name="De Pinna E."/>
            <person name="Peters T."/>
            <person name="Grant K."/>
        </authorList>
    </citation>
    <scope>NUCLEOTIDE SEQUENCE [LARGE SCALE GENOMIC DNA]</scope>
    <source>
        <strain evidence="1">474878</strain>
    </source>
</reference>
<dbReference type="Proteomes" id="UP000839781">
    <property type="component" value="Unassembled WGS sequence"/>
</dbReference>
<evidence type="ECO:0000313" key="1">
    <source>
        <dbReference type="EMBL" id="ECJ4379146.1"/>
    </source>
</evidence>
<accession>A0A5Y3W620</accession>
<organism evidence="1">
    <name type="scientific">Salmonella diarizonae</name>
    <dbReference type="NCBI Taxonomy" id="59204"/>
    <lineage>
        <taxon>Bacteria</taxon>
        <taxon>Pseudomonadati</taxon>
        <taxon>Pseudomonadota</taxon>
        <taxon>Gammaproteobacteria</taxon>
        <taxon>Enterobacterales</taxon>
        <taxon>Enterobacteriaceae</taxon>
        <taxon>Salmonella</taxon>
    </lineage>
</organism>
<sequence>MKINHEIRDKAALDNAIVLREIADRMLSEANRSNRTLDSIFYAHLLTSCADFLDDFRKENAELRAQLVAFQKAANPAVAFDLAGGSDSTAWYTPFARGARVHLKSRPDQHGIVVDSFIHSRAGLRCHVCFDDECNRSRWVNAKNLGLVPDK</sequence>
<proteinExistence type="predicted"/>
<protein>
    <submittedName>
        <fullName evidence="1">Uncharacterized protein</fullName>
    </submittedName>
</protein>
<comment type="caution">
    <text evidence="1">The sequence shown here is derived from an EMBL/GenBank/DDBJ whole genome shotgun (WGS) entry which is preliminary data.</text>
</comment>
<name>A0A5Y3W620_SALDZ</name>
<gene>
    <name evidence="1" type="ORF">DLB95_18325</name>
</gene>